<keyword evidence="1" id="KW-1133">Transmembrane helix</keyword>
<evidence type="ECO:0000313" key="2">
    <source>
        <dbReference type="EMBL" id="KAL1521046.1"/>
    </source>
</evidence>
<dbReference type="GO" id="GO:0005783">
    <property type="term" value="C:endoplasmic reticulum"/>
    <property type="evidence" value="ECO:0007669"/>
    <property type="project" value="TreeGrafter"/>
</dbReference>
<organism evidence="2 3">
    <name type="scientific">Prymnesium parvum</name>
    <name type="common">Toxic golden alga</name>
    <dbReference type="NCBI Taxonomy" id="97485"/>
    <lineage>
        <taxon>Eukaryota</taxon>
        <taxon>Haptista</taxon>
        <taxon>Haptophyta</taxon>
        <taxon>Prymnesiophyceae</taxon>
        <taxon>Prymnesiales</taxon>
        <taxon>Prymnesiaceae</taxon>
        <taxon>Prymnesium</taxon>
    </lineage>
</organism>
<dbReference type="AlphaFoldDB" id="A0AB34JGS9"/>
<keyword evidence="1" id="KW-0812">Transmembrane</keyword>
<dbReference type="GO" id="GO:0003824">
    <property type="term" value="F:catalytic activity"/>
    <property type="evidence" value="ECO:0007669"/>
    <property type="project" value="InterPro"/>
</dbReference>
<feature type="transmembrane region" description="Helical" evidence="1">
    <location>
        <begin position="35"/>
        <end position="53"/>
    </location>
</feature>
<dbReference type="InterPro" id="IPR009486">
    <property type="entry name" value="Pur_nuclsid_perm"/>
</dbReference>
<gene>
    <name evidence="2" type="ORF">AB1Y20_022601</name>
</gene>
<dbReference type="GO" id="GO:0009116">
    <property type="term" value="P:nucleoside metabolic process"/>
    <property type="evidence" value="ECO:0007669"/>
    <property type="project" value="InterPro"/>
</dbReference>
<protein>
    <recommendedName>
        <fullName evidence="4">Purine nucleoside permease</fullName>
    </recommendedName>
</protein>
<evidence type="ECO:0008006" key="4">
    <source>
        <dbReference type="Google" id="ProtNLM"/>
    </source>
</evidence>
<dbReference type="InterPro" id="IPR035994">
    <property type="entry name" value="Nucleoside_phosphorylase_sf"/>
</dbReference>
<reference evidence="2 3" key="1">
    <citation type="journal article" date="2024" name="Science">
        <title>Giant polyketide synthase enzymes in the biosynthesis of giant marine polyether toxins.</title>
        <authorList>
            <person name="Fallon T.R."/>
            <person name="Shende V.V."/>
            <person name="Wierzbicki I.H."/>
            <person name="Pendleton A.L."/>
            <person name="Watervoot N.F."/>
            <person name="Auber R.P."/>
            <person name="Gonzalez D.J."/>
            <person name="Wisecaver J.H."/>
            <person name="Moore B.S."/>
        </authorList>
    </citation>
    <scope>NUCLEOTIDE SEQUENCE [LARGE SCALE GENOMIC DNA]</scope>
    <source>
        <strain evidence="2 3">12B1</strain>
    </source>
</reference>
<keyword evidence="3" id="KW-1185">Reference proteome</keyword>
<dbReference type="GO" id="GO:0055085">
    <property type="term" value="P:transmembrane transport"/>
    <property type="evidence" value="ECO:0007669"/>
    <property type="project" value="InterPro"/>
</dbReference>
<dbReference type="Gene3D" id="3.40.50.1580">
    <property type="entry name" value="Nucleoside phosphorylase domain"/>
    <property type="match status" value="1"/>
</dbReference>
<sequence length="414" mass="45362">MRMAPRAYPRGSELAAPLLPPVPTAERAERLLPLLFLRALIPAACVVFLLLVLQPGADDTPSHPLGGELRVGEELVDETFSPRTVVLTFFEPEFAPWRNHSLKPRRLWHALSGWPLLYFERWQLLVVCTGMGPRRAAAVVTALGFDGRLDLRSSLWLISGVAGIDPLAGTVGAVVWASYITDMASAFYVDRTEVGFPQEWETSWLPLTCTSPFCDGEGSRAEAESDELAFKLNHSLVNWAYETTRHIKLPDSREMNATRTPFADAGFTLAAKPPSVIRGDTLSGATVWVGYVSAEWARKWVPYWTGGKGKFATSAMEDSAIATALTLLGRAQRADPRNARRLLSLRAAANFCTQRPGVSISEFVSSFTSTHSNSTNKGKYWRPGWDPVTHQAAVNAARTALIIVEAVARGDVPS</sequence>
<comment type="caution">
    <text evidence="2">The sequence shown here is derived from an EMBL/GenBank/DDBJ whole genome shotgun (WGS) entry which is preliminary data.</text>
</comment>
<evidence type="ECO:0000313" key="3">
    <source>
        <dbReference type="Proteomes" id="UP001515480"/>
    </source>
</evidence>
<keyword evidence="1" id="KW-0472">Membrane</keyword>
<name>A0AB34JGS9_PRYPA</name>
<dbReference type="EMBL" id="JBGBPQ010000008">
    <property type="protein sequence ID" value="KAL1521046.1"/>
    <property type="molecule type" value="Genomic_DNA"/>
</dbReference>
<dbReference type="PANTHER" id="PTHR38643:SF1">
    <property type="entry name" value="PURINE NUCLEOSIDE PERMEASE C285.05-RELATED"/>
    <property type="match status" value="1"/>
</dbReference>
<dbReference type="Proteomes" id="UP001515480">
    <property type="component" value="Unassembled WGS sequence"/>
</dbReference>
<evidence type="ECO:0000256" key="1">
    <source>
        <dbReference type="SAM" id="Phobius"/>
    </source>
</evidence>
<accession>A0AB34JGS9</accession>
<dbReference type="PANTHER" id="PTHR38643">
    <property type="entry name" value="PURINE NUCLEOSIDE PERMEASE C285.05-RELATED"/>
    <property type="match status" value="1"/>
</dbReference>
<proteinExistence type="predicted"/>
<dbReference type="Pfam" id="PF06516">
    <property type="entry name" value="NUP"/>
    <property type="match status" value="1"/>
</dbReference>